<dbReference type="EMBL" id="QGQD01000001">
    <property type="protein sequence ID" value="TLD03008.1"/>
    <property type="molecule type" value="Genomic_DNA"/>
</dbReference>
<protein>
    <submittedName>
        <fullName evidence="2">Uncharacterized protein</fullName>
    </submittedName>
</protein>
<feature type="transmembrane region" description="Helical" evidence="1">
    <location>
        <begin position="12"/>
        <end position="32"/>
    </location>
</feature>
<dbReference type="Pfam" id="PF11457">
    <property type="entry name" value="DUF3021"/>
    <property type="match status" value="1"/>
</dbReference>
<evidence type="ECO:0000256" key="1">
    <source>
        <dbReference type="SAM" id="Phobius"/>
    </source>
</evidence>
<feature type="transmembrane region" description="Helical" evidence="1">
    <location>
        <begin position="44"/>
        <end position="66"/>
    </location>
</feature>
<comment type="caution">
    <text evidence="2">The sequence shown here is derived from an EMBL/GenBank/DDBJ whole genome shotgun (WGS) entry which is preliminary data.</text>
</comment>
<keyword evidence="3" id="KW-1185">Reference proteome</keyword>
<evidence type="ECO:0000313" key="3">
    <source>
        <dbReference type="Proteomes" id="UP000306509"/>
    </source>
</evidence>
<keyword evidence="1" id="KW-1133">Transmembrane helix</keyword>
<accession>A0A4V6HSH3</accession>
<gene>
    <name evidence="2" type="ORF">DSM106044_00032</name>
</gene>
<dbReference type="STRING" id="180332.GCA_000797495_02560"/>
<evidence type="ECO:0000313" key="2">
    <source>
        <dbReference type="EMBL" id="TLD03008.1"/>
    </source>
</evidence>
<name>A0A4V6HSH3_9FIRM</name>
<feature type="transmembrane region" description="Helical" evidence="1">
    <location>
        <begin position="78"/>
        <end position="94"/>
    </location>
</feature>
<dbReference type="Proteomes" id="UP000306509">
    <property type="component" value="Unassembled WGS sequence"/>
</dbReference>
<reference evidence="2 3" key="1">
    <citation type="journal article" date="2019" name="Anaerobe">
        <title>Detection of Robinsoniella peoriensis in multiple bone samples of a trauma patient.</title>
        <authorList>
            <person name="Schrottner P."/>
            <person name="Hartwich K."/>
            <person name="Bunk B."/>
            <person name="Schober I."/>
            <person name="Helbig S."/>
            <person name="Rudolph W.W."/>
            <person name="Gunzer F."/>
        </authorList>
    </citation>
    <scope>NUCLEOTIDE SEQUENCE [LARGE SCALE GENOMIC DNA]</scope>
    <source>
        <strain evidence="2 3">DSM 106044</strain>
    </source>
</reference>
<dbReference type="InterPro" id="IPR021560">
    <property type="entry name" value="DUF3021"/>
</dbReference>
<keyword evidence="1" id="KW-0812">Transmembrane</keyword>
<proteinExistence type="predicted"/>
<dbReference type="AlphaFoldDB" id="A0A4V6HSH3"/>
<dbReference type="RefSeq" id="WP_138001443.1">
    <property type="nucleotide sequence ID" value="NZ_QGQD01000001.1"/>
</dbReference>
<dbReference type="Gene3D" id="1.20.810.10">
    <property type="entry name" value="Cytochrome Bc1 Complex, Chain C"/>
    <property type="match status" value="1"/>
</dbReference>
<dbReference type="InterPro" id="IPR027387">
    <property type="entry name" value="Cytb/b6-like_sf"/>
</dbReference>
<keyword evidence="1" id="KW-0472">Membrane</keyword>
<sequence length="158" mass="17953">MKKGPAPWVKELVHDFCAITTGILIMVTLATMGGNSGIMIPKNIFGQILLLAILTSVFNVILYLWTPKSRGSAILRRSVHLACIIVTVMLFISFSNWGMNSWKEKIIILAEVLVVYTVVVLLSFFKSHKEAKELDRGLKEYHKRKKDILDSKEYEKNK</sequence>
<organism evidence="2 3">
    <name type="scientific">Robinsoniella peoriensis</name>
    <dbReference type="NCBI Taxonomy" id="180332"/>
    <lineage>
        <taxon>Bacteria</taxon>
        <taxon>Bacillati</taxon>
        <taxon>Bacillota</taxon>
        <taxon>Clostridia</taxon>
        <taxon>Lachnospirales</taxon>
        <taxon>Lachnospiraceae</taxon>
        <taxon>Robinsoniella</taxon>
    </lineage>
</organism>
<feature type="transmembrane region" description="Helical" evidence="1">
    <location>
        <begin position="106"/>
        <end position="125"/>
    </location>
</feature>